<dbReference type="GO" id="GO:0003779">
    <property type="term" value="F:actin binding"/>
    <property type="evidence" value="ECO:0007669"/>
    <property type="project" value="UniProtKB-KW"/>
</dbReference>
<dbReference type="PANTHER" id="PTHR22739">
    <property type="entry name" value="STRIATED MUSCLE ACTIVATOR OF RHO-DEPENDENT SIGNALING-RELATED"/>
    <property type="match status" value="1"/>
</dbReference>
<evidence type="ECO:0000256" key="15">
    <source>
        <dbReference type="ARBA" id="ARBA00073502"/>
    </source>
</evidence>
<dbReference type="SMART" id="SM00915">
    <property type="entry name" value="Jacalin"/>
    <property type="match status" value="1"/>
</dbReference>
<evidence type="ECO:0000256" key="4">
    <source>
        <dbReference type="ARBA" id="ARBA00022490"/>
    </source>
</evidence>
<dbReference type="EMBL" id="OZ035838">
    <property type="protein sequence ID" value="CAL1583464.1"/>
    <property type="molecule type" value="Genomic_DNA"/>
</dbReference>
<dbReference type="Gene3D" id="1.10.10.1540">
    <property type="entry name" value="Costar domain"/>
    <property type="match status" value="1"/>
</dbReference>
<keyword evidence="11" id="KW-0009">Actin-binding</keyword>
<dbReference type="InterPro" id="IPR001229">
    <property type="entry name" value="Jacalin-like_lectin_dom"/>
</dbReference>
<dbReference type="InterPro" id="IPR038095">
    <property type="entry name" value="Costars_sf"/>
</dbReference>
<dbReference type="Pfam" id="PF01419">
    <property type="entry name" value="Jacalin"/>
    <property type="match status" value="1"/>
</dbReference>
<keyword evidence="3" id="KW-0813">Transport</keyword>
<dbReference type="PANTHER" id="PTHR22739:SF20">
    <property type="entry name" value="ACTIN-BINDING RHO-ACTIVATING PROTEIN"/>
    <property type="match status" value="1"/>
</dbReference>
<dbReference type="InterPro" id="IPR036404">
    <property type="entry name" value="Jacalin-like_lectin_dom_sf"/>
</dbReference>
<protein>
    <recommendedName>
        <fullName evidence="15">Actin-binding Rho-activating protein</fullName>
    </recommendedName>
    <alternativeName>
        <fullName evidence="16">Striated muscle activator of Rho-dependent signaling</fullName>
    </alternativeName>
</protein>
<dbReference type="Proteomes" id="UP001497482">
    <property type="component" value="Chromosome 16"/>
</dbReference>
<evidence type="ECO:0000256" key="3">
    <source>
        <dbReference type="ARBA" id="ARBA00022448"/>
    </source>
</evidence>
<evidence type="ECO:0000256" key="13">
    <source>
        <dbReference type="ARBA" id="ARBA00059783"/>
    </source>
</evidence>
<dbReference type="PROSITE" id="PS51752">
    <property type="entry name" value="JACALIN_LECTIN"/>
    <property type="match status" value="1"/>
</dbReference>
<feature type="domain" description="Jacalin-type lectin" evidence="17">
    <location>
        <begin position="195"/>
        <end position="328"/>
    </location>
</feature>
<comment type="subunit">
    <text evidence="14">Binds F-actin and ABLIM1, ABLIM2 and ABLIM3. Interaction with ABLIM2 and ABLIM3 enhances activity.</text>
</comment>
<accession>A0AAV2K7Q8</accession>
<evidence type="ECO:0000256" key="1">
    <source>
        <dbReference type="ARBA" id="ARBA00004204"/>
    </source>
</evidence>
<evidence type="ECO:0000313" key="18">
    <source>
        <dbReference type="EMBL" id="CAL1583464.1"/>
    </source>
</evidence>
<evidence type="ECO:0000256" key="5">
    <source>
        <dbReference type="ARBA" id="ARBA00022553"/>
    </source>
</evidence>
<dbReference type="InterPro" id="IPR026111">
    <property type="entry name" value="Abra"/>
</dbReference>
<dbReference type="GO" id="GO:0005856">
    <property type="term" value="C:cytoskeleton"/>
    <property type="evidence" value="ECO:0007669"/>
    <property type="project" value="UniProtKB-SubCell"/>
</dbReference>
<evidence type="ECO:0000256" key="16">
    <source>
        <dbReference type="ARBA" id="ARBA00076363"/>
    </source>
</evidence>
<sequence>MRSEVCSRSLQGSNGANKINALSKRYSAVGSLKSRWQDWASEHTVNQRLNPFSEYFDYNYSMSTRLVRGQEGYGRPKEATKTAEQAKRAEQHIHREIADMCLIIRTMAKADGDGKTRVTFRELFDRYVRISDKVVGILMRARKHGKVAFEGEMLWQGRDDGVIITLLERLKMTCLRLIALVAVFTLLASAEDQNYSFSSLVGSRSGTPYRIEGDERVTGVRVWSQSNFISAIQLRYGYIWAERAGLHRGTEQEFLLFDDEAIVQISGKYLQNIHSLVFVTSRGRSLMVMGDPSGESFNMYPEHEQAELRFLSGTYQTYLTGISAHWAEFHESSNEDTM</sequence>
<evidence type="ECO:0000256" key="8">
    <source>
        <dbReference type="ARBA" id="ARBA00023015"/>
    </source>
</evidence>
<dbReference type="GO" id="GO:0015031">
    <property type="term" value="P:protein transport"/>
    <property type="evidence" value="ECO:0007669"/>
    <property type="project" value="UniProtKB-KW"/>
</dbReference>
<comment type="subcellular location">
    <subcellularLocation>
        <location evidence="2">Cytoplasm</location>
        <location evidence="2">Cytoskeleton</location>
    </subcellularLocation>
    <subcellularLocation>
        <location evidence="1">Cytoplasm</location>
        <location evidence="1">Myofibril</location>
        <location evidence="1">Sarcomere</location>
    </subcellularLocation>
</comment>
<dbReference type="AlphaFoldDB" id="A0AAV2K7Q8"/>
<evidence type="ECO:0000256" key="7">
    <source>
        <dbReference type="ARBA" id="ARBA00023010"/>
    </source>
</evidence>
<evidence type="ECO:0000256" key="2">
    <source>
        <dbReference type="ARBA" id="ARBA00004245"/>
    </source>
</evidence>
<dbReference type="FunFam" id="1.10.10.1540:FF:000001">
    <property type="entry name" value="Actin-binding Rho-activating protein a"/>
    <property type="match status" value="1"/>
</dbReference>
<organism evidence="18 19">
    <name type="scientific">Knipowitschia caucasica</name>
    <name type="common">Caucasian dwarf goby</name>
    <name type="synonym">Pomatoschistus caucasicus</name>
    <dbReference type="NCBI Taxonomy" id="637954"/>
    <lineage>
        <taxon>Eukaryota</taxon>
        <taxon>Metazoa</taxon>
        <taxon>Chordata</taxon>
        <taxon>Craniata</taxon>
        <taxon>Vertebrata</taxon>
        <taxon>Euteleostomi</taxon>
        <taxon>Actinopterygii</taxon>
        <taxon>Neopterygii</taxon>
        <taxon>Teleostei</taxon>
        <taxon>Neoteleostei</taxon>
        <taxon>Acanthomorphata</taxon>
        <taxon>Gobiaria</taxon>
        <taxon>Gobiiformes</taxon>
        <taxon>Gobioidei</taxon>
        <taxon>Gobiidae</taxon>
        <taxon>Gobiinae</taxon>
        <taxon>Knipowitschia</taxon>
    </lineage>
</organism>
<evidence type="ECO:0000256" key="9">
    <source>
        <dbReference type="ARBA" id="ARBA00023159"/>
    </source>
</evidence>
<dbReference type="Gene3D" id="2.100.10.30">
    <property type="entry name" value="Jacalin-like lectin domain"/>
    <property type="match status" value="1"/>
</dbReference>
<dbReference type="GO" id="GO:0045944">
    <property type="term" value="P:positive regulation of transcription by RNA polymerase II"/>
    <property type="evidence" value="ECO:0007669"/>
    <property type="project" value="TreeGrafter"/>
</dbReference>
<evidence type="ECO:0000256" key="14">
    <source>
        <dbReference type="ARBA" id="ARBA00063019"/>
    </source>
</evidence>
<keyword evidence="9" id="KW-0010">Activator</keyword>
<keyword evidence="4" id="KW-0963">Cytoplasm</keyword>
<evidence type="ECO:0000256" key="11">
    <source>
        <dbReference type="ARBA" id="ARBA00023203"/>
    </source>
</evidence>
<dbReference type="Pfam" id="PF14705">
    <property type="entry name" value="Costars"/>
    <property type="match status" value="1"/>
</dbReference>
<evidence type="ECO:0000256" key="10">
    <source>
        <dbReference type="ARBA" id="ARBA00023163"/>
    </source>
</evidence>
<dbReference type="InterPro" id="IPR027817">
    <property type="entry name" value="Costars_dom"/>
</dbReference>
<evidence type="ECO:0000256" key="12">
    <source>
        <dbReference type="ARBA" id="ARBA00023212"/>
    </source>
</evidence>
<keyword evidence="19" id="KW-1185">Reference proteome</keyword>
<evidence type="ECO:0000259" key="17">
    <source>
        <dbReference type="PROSITE" id="PS51752"/>
    </source>
</evidence>
<keyword evidence="10" id="KW-0804">Transcription</keyword>
<keyword evidence="6" id="KW-0653">Protein transport</keyword>
<evidence type="ECO:0000313" key="19">
    <source>
        <dbReference type="Proteomes" id="UP001497482"/>
    </source>
</evidence>
<keyword evidence="12" id="KW-0206">Cytoskeleton</keyword>
<keyword evidence="8" id="KW-0805">Transcription regulation</keyword>
<keyword evidence="7" id="KW-0811">Translocation</keyword>
<dbReference type="SMART" id="SM01283">
    <property type="entry name" value="Costars"/>
    <property type="match status" value="1"/>
</dbReference>
<dbReference type="SUPFAM" id="SSF51101">
    <property type="entry name" value="Mannose-binding lectins"/>
    <property type="match status" value="1"/>
</dbReference>
<comment type="function">
    <text evidence="13">Acts as an activator of serum response factor (SRF)-dependent transcription possibly by inducing nuclear translocation of MKL1 or MKL2 and through a mechanism requiring Rho-actin signaling.</text>
</comment>
<gene>
    <name evidence="18" type="ORF">KC01_LOCUS13932</name>
</gene>
<keyword evidence="5" id="KW-0597">Phosphoprotein</keyword>
<evidence type="ECO:0000256" key="6">
    <source>
        <dbReference type="ARBA" id="ARBA00022927"/>
    </source>
</evidence>
<dbReference type="GO" id="GO:0035025">
    <property type="term" value="P:positive regulation of Rho protein signal transduction"/>
    <property type="evidence" value="ECO:0007669"/>
    <property type="project" value="InterPro"/>
</dbReference>
<reference evidence="18 19" key="1">
    <citation type="submission" date="2024-04" db="EMBL/GenBank/DDBJ databases">
        <authorList>
            <person name="Waldvogel A.-M."/>
            <person name="Schoenle A."/>
        </authorList>
    </citation>
    <scope>NUCLEOTIDE SEQUENCE [LARGE SCALE GENOMIC DNA]</scope>
</reference>
<name>A0AAV2K7Q8_KNICA</name>
<dbReference type="GO" id="GO:0030017">
    <property type="term" value="C:sarcomere"/>
    <property type="evidence" value="ECO:0007669"/>
    <property type="project" value="UniProtKB-SubCell"/>
</dbReference>
<proteinExistence type="predicted"/>